<reference evidence="2 3" key="1">
    <citation type="submission" date="2015-04" db="EMBL/GenBank/DDBJ databases">
        <title>Complete Genome Sequence of Brevibacterium flavum ATCC 15168.</title>
        <authorList>
            <person name="Ahn J."/>
            <person name="Park G."/>
            <person name="Jeon W."/>
            <person name="Jang Y."/>
            <person name="Jang M."/>
            <person name="Lee H."/>
            <person name="Lee H."/>
        </authorList>
    </citation>
    <scope>NUCLEOTIDE SEQUENCE [LARGE SCALE GENOMIC DNA]</scope>
    <source>
        <strain evidence="2 3">ATCC 15168</strain>
    </source>
</reference>
<evidence type="ECO:0000259" key="1">
    <source>
        <dbReference type="SMART" id="SM00871"/>
    </source>
</evidence>
<evidence type="ECO:0000313" key="3">
    <source>
        <dbReference type="Proteomes" id="UP000034037"/>
    </source>
</evidence>
<proteinExistence type="predicted"/>
<evidence type="ECO:0000313" key="2">
    <source>
        <dbReference type="EMBL" id="AKF27410.1"/>
    </source>
</evidence>
<gene>
    <name evidence="2" type="ORF">YH66_07555</name>
</gene>
<dbReference type="HOGENOM" id="CLU_113664_2_0_11"/>
<dbReference type="RefSeq" id="WP_003863773.1">
    <property type="nucleotide sequence ID" value="NZ_CP011309.1"/>
</dbReference>
<dbReference type="InterPro" id="IPR029442">
    <property type="entry name" value="GyrI-like"/>
</dbReference>
<dbReference type="EMBL" id="CP011309">
    <property type="protein sequence ID" value="AKF27410.1"/>
    <property type="molecule type" value="Genomic_DNA"/>
</dbReference>
<organism evidence="2 3">
    <name type="scientific">[Brevibacterium] flavum</name>
    <dbReference type="NCBI Taxonomy" id="92706"/>
    <lineage>
        <taxon>Bacteria</taxon>
        <taxon>Bacillati</taxon>
        <taxon>Actinomycetota</taxon>
        <taxon>Actinomycetes</taxon>
        <taxon>Mycobacteriales</taxon>
        <taxon>Corynebacteriaceae</taxon>
        <taxon>Corynebacterium</taxon>
    </lineage>
</organism>
<sequence length="166" mass="17792">MYLLNPPVTEPEILTVNEIPTVVAVFDNHPMNDMPAAFDQTYQVLFPTLGAKGIAPIGPGFALYTSEPTDTVSFEVGIPVSQPLEGDVSAANGIVLKNSVIPAGKIARISHIGSFDGLSQAWGSFVEALESAGHEIDMPCWEVYVTEPSTDMDPATLQTDLYVLLK</sequence>
<dbReference type="Proteomes" id="UP000034037">
    <property type="component" value="Chromosome"/>
</dbReference>
<accession>A0A0F6Z5T4</accession>
<dbReference type="PATRIC" id="fig|92706.3.peg.1571"/>
<dbReference type="InterPro" id="IPR010499">
    <property type="entry name" value="AraC_E-bd"/>
</dbReference>
<dbReference type="InterPro" id="IPR011256">
    <property type="entry name" value="Reg_factor_effector_dom_sf"/>
</dbReference>
<keyword evidence="3" id="KW-1185">Reference proteome</keyword>
<protein>
    <submittedName>
        <fullName evidence="2">Transcriptional regulator</fullName>
    </submittedName>
</protein>
<dbReference type="AlphaFoldDB" id="A0A0F6Z5T4"/>
<dbReference type="Gene3D" id="3.20.80.10">
    <property type="entry name" value="Regulatory factor, effector binding domain"/>
    <property type="match status" value="1"/>
</dbReference>
<dbReference type="SUPFAM" id="SSF55136">
    <property type="entry name" value="Probable bacterial effector-binding domain"/>
    <property type="match status" value="1"/>
</dbReference>
<dbReference type="Pfam" id="PF06445">
    <property type="entry name" value="GyrI-like"/>
    <property type="match status" value="1"/>
</dbReference>
<dbReference type="SMART" id="SM00871">
    <property type="entry name" value="AraC_E_bind"/>
    <property type="match status" value="1"/>
</dbReference>
<feature type="domain" description="AraC effector-binding" evidence="1">
    <location>
        <begin position="9"/>
        <end position="166"/>
    </location>
</feature>
<name>A0A0F6Z5T4_9CORY</name>